<evidence type="ECO:0000313" key="4">
    <source>
        <dbReference type="EMBL" id="QGZ56875.1"/>
    </source>
</evidence>
<dbReference type="KEGG" id="pacp:FAZ97_18140"/>
<gene>
    <name evidence="4" type="ORF">FAZ97_18140</name>
</gene>
<dbReference type="GO" id="GO:0055130">
    <property type="term" value="P:D-alanine catabolic process"/>
    <property type="evidence" value="ECO:0007669"/>
    <property type="project" value="TreeGrafter"/>
</dbReference>
<dbReference type="Proteomes" id="UP000434209">
    <property type="component" value="Chromosome 2"/>
</dbReference>
<dbReference type="InterPro" id="IPR006076">
    <property type="entry name" value="FAD-dep_OxRdtase"/>
</dbReference>
<organism evidence="4 5">
    <name type="scientific">Paraburkholderia acidiphila</name>
    <dbReference type="NCBI Taxonomy" id="2571747"/>
    <lineage>
        <taxon>Bacteria</taxon>
        <taxon>Pseudomonadati</taxon>
        <taxon>Pseudomonadota</taxon>
        <taxon>Betaproteobacteria</taxon>
        <taxon>Burkholderiales</taxon>
        <taxon>Burkholderiaceae</taxon>
        <taxon>Paraburkholderia</taxon>
    </lineage>
</organism>
<feature type="domain" description="FAD dependent oxidoreductase" evidence="3">
    <location>
        <begin position="74"/>
        <end position="468"/>
    </location>
</feature>
<evidence type="ECO:0000256" key="1">
    <source>
        <dbReference type="ARBA" id="ARBA00009410"/>
    </source>
</evidence>
<keyword evidence="5" id="KW-1185">Reference proteome</keyword>
<proteinExistence type="inferred from homology"/>
<evidence type="ECO:0000256" key="2">
    <source>
        <dbReference type="ARBA" id="ARBA00023002"/>
    </source>
</evidence>
<dbReference type="OrthoDB" id="9815989at2"/>
<evidence type="ECO:0000259" key="3">
    <source>
        <dbReference type="Pfam" id="PF01266"/>
    </source>
</evidence>
<dbReference type="GO" id="GO:0005886">
    <property type="term" value="C:plasma membrane"/>
    <property type="evidence" value="ECO:0007669"/>
    <property type="project" value="TreeGrafter"/>
</dbReference>
<dbReference type="AlphaFoldDB" id="A0A7Z2G8B5"/>
<dbReference type="GO" id="GO:0005737">
    <property type="term" value="C:cytoplasm"/>
    <property type="evidence" value="ECO:0007669"/>
    <property type="project" value="TreeGrafter"/>
</dbReference>
<dbReference type="GO" id="GO:0008718">
    <property type="term" value="F:D-amino-acid dehydrogenase activity"/>
    <property type="evidence" value="ECO:0007669"/>
    <property type="project" value="TreeGrafter"/>
</dbReference>
<dbReference type="PANTHER" id="PTHR13847:SF280">
    <property type="entry name" value="D-AMINO ACID DEHYDROGENASE"/>
    <property type="match status" value="1"/>
</dbReference>
<comment type="similarity">
    <text evidence="1">Belongs to the DadA oxidoreductase family.</text>
</comment>
<dbReference type="Pfam" id="PF01266">
    <property type="entry name" value="DAO"/>
    <property type="match status" value="1"/>
</dbReference>
<dbReference type="InterPro" id="IPR036188">
    <property type="entry name" value="FAD/NAD-bd_sf"/>
</dbReference>
<sequence>MSIDSSEPTRSAQEASAEIHRPTRRKVIVGAASLTGMALAGVALRRLGRDGGIGEGKPRSRLVASSATVPSEVDVVVIGGGNVGCFTALELAERGLRVAICEKGVIAGEASGRSLGYIDGLMLDPVKIPLIARAKQLWTGVSARVGADVGYRQTGVAALFSSPDLLAEGASWVQAMKDVPASDARVLSQAQVAALVPEVSGRFAGAVYEATDGIAEPQLFASAVAEKVRQLGGSILQFCAVRGIETNGGKVSAVVTEKGRIGCDTVVLAGGVWSPVMARSLGLDLPQFMAFGSVARLSPTPGPKVSTLLADETIVMRRNIAGGYDICHGVGVAPLTPDIIRNLSRLRPAMQSMWDSLTPVINVPTFFELWRIPSQWRLDESSPFEKHRILAPDIARDESTLAVQRTKSAFPGLAAATVTENWSGILTSTPDNMPVISAVPTIPGMFVGSGFYYGLTMAPAAGEALADLVTGHTPRFDLMNYRMSRFSDGSPIVFRA</sequence>
<protein>
    <submittedName>
        <fullName evidence="4">FAD-dependent oxidoreductase</fullName>
    </submittedName>
</protein>
<dbReference type="Gene3D" id="3.30.9.10">
    <property type="entry name" value="D-Amino Acid Oxidase, subunit A, domain 2"/>
    <property type="match status" value="2"/>
</dbReference>
<dbReference type="RefSeq" id="WP_158759826.1">
    <property type="nucleotide sequence ID" value="NZ_CP046910.1"/>
</dbReference>
<dbReference type="PANTHER" id="PTHR13847">
    <property type="entry name" value="SARCOSINE DEHYDROGENASE-RELATED"/>
    <property type="match status" value="1"/>
</dbReference>
<keyword evidence="2" id="KW-0560">Oxidoreductase</keyword>
<dbReference type="Gene3D" id="3.50.50.60">
    <property type="entry name" value="FAD/NAD(P)-binding domain"/>
    <property type="match status" value="2"/>
</dbReference>
<dbReference type="SUPFAM" id="SSF51905">
    <property type="entry name" value="FAD/NAD(P)-binding domain"/>
    <property type="match status" value="1"/>
</dbReference>
<name>A0A7Z2G8B5_9BURK</name>
<accession>A0A7Z2G8B5</accession>
<evidence type="ECO:0000313" key="5">
    <source>
        <dbReference type="Proteomes" id="UP000434209"/>
    </source>
</evidence>
<dbReference type="EMBL" id="CP046910">
    <property type="protein sequence ID" value="QGZ56875.1"/>
    <property type="molecule type" value="Genomic_DNA"/>
</dbReference>
<reference evidence="4 5" key="1">
    <citation type="submission" date="2019-12" db="EMBL/GenBank/DDBJ databases">
        <title>Paraburkholderia acidiphila 7Q-K02 sp. nov and Paraburkholderia acidisoli DHF22 sp. nov., two strains isolated from forest soil.</title>
        <authorList>
            <person name="Gao Z."/>
            <person name="Qiu L."/>
        </authorList>
    </citation>
    <scope>NUCLEOTIDE SEQUENCE [LARGE SCALE GENOMIC DNA]</scope>
    <source>
        <strain evidence="4 5">7Q-K02</strain>
    </source>
</reference>